<dbReference type="EMBL" id="OE181999">
    <property type="protein sequence ID" value="CAD7573990.1"/>
    <property type="molecule type" value="Genomic_DNA"/>
</dbReference>
<dbReference type="SUPFAM" id="SSF56219">
    <property type="entry name" value="DNase I-like"/>
    <property type="match status" value="1"/>
</dbReference>
<evidence type="ECO:0000256" key="8">
    <source>
        <dbReference type="ARBA" id="ARBA00022801"/>
    </source>
</evidence>
<keyword evidence="12" id="KW-0443">Lipid metabolism</keyword>
<feature type="region of interest" description="Disordered" evidence="14">
    <location>
        <begin position="1"/>
        <end position="32"/>
    </location>
</feature>
<dbReference type="GO" id="GO:0046872">
    <property type="term" value="F:metal ion binding"/>
    <property type="evidence" value="ECO:0007669"/>
    <property type="project" value="UniProtKB-KW"/>
</dbReference>
<feature type="compositionally biased region" description="Basic and acidic residues" evidence="14">
    <location>
        <begin position="1"/>
        <end position="12"/>
    </location>
</feature>
<dbReference type="GO" id="GO:0016020">
    <property type="term" value="C:membrane"/>
    <property type="evidence" value="ECO:0007669"/>
    <property type="project" value="UniProtKB-SubCell"/>
</dbReference>
<comment type="pathway">
    <text evidence="2">Lipid metabolism; sphingolipid metabolism.</text>
</comment>
<evidence type="ECO:0000256" key="1">
    <source>
        <dbReference type="ARBA" id="ARBA00004141"/>
    </source>
</evidence>
<evidence type="ECO:0000313" key="17">
    <source>
        <dbReference type="EMBL" id="CAD7573990.1"/>
    </source>
</evidence>
<evidence type="ECO:0000256" key="6">
    <source>
        <dbReference type="ARBA" id="ARBA00022692"/>
    </source>
</evidence>
<dbReference type="GO" id="GO:0006665">
    <property type="term" value="P:sphingolipid metabolic process"/>
    <property type="evidence" value="ECO:0007669"/>
    <property type="project" value="UniProtKB-KW"/>
</dbReference>
<protein>
    <recommendedName>
        <fullName evidence="5">sphingomyelin phosphodiesterase</fullName>
        <ecNumber evidence="5">3.1.4.12</ecNumber>
    </recommendedName>
</protein>
<evidence type="ECO:0000256" key="5">
    <source>
        <dbReference type="ARBA" id="ARBA00012369"/>
    </source>
</evidence>
<feature type="transmembrane region" description="Helical" evidence="15">
    <location>
        <begin position="323"/>
        <end position="341"/>
    </location>
</feature>
<dbReference type="Pfam" id="PF03372">
    <property type="entry name" value="Exo_endo_phos"/>
    <property type="match status" value="1"/>
</dbReference>
<dbReference type="GO" id="GO:0004767">
    <property type="term" value="F:sphingomyelin phosphodiesterase activity"/>
    <property type="evidence" value="ECO:0007669"/>
    <property type="project" value="UniProtKB-EC"/>
</dbReference>
<sequence>MKFVRNERESKGGTKAGQDGEGMTKVAQSCDENGGGVDNRRQILKGIPVVSKNRAERMKAIAEELSRAEYEVVCLQEVWMQRDYKQISCRCSAVLPYSHYFHRVTGYRFRSPRFNPPRFLNPSMKQWVRNWVNSVFGVLGSGVCVLSKFPIEDVFFHQWPVNGYIHKIQHGDWFGGKGVGLCRISVAGIKINVYTTHLANALVVLSLTAEGGEIEESATETFAHWAGFKQDLSRRIDYVLFRPGPDTQVEVVMYKQPLPEFVHQRDFSFSDHEAVMASLRITKDSSVSTGERKLDIDERITSLQEGAALCDLALLQLHRVQRSYWLCSATLFLLLLATLSYESPGMYLKMFNTVRVGLTLVLTFTVAMAGFWYTMERNGILAGKLGMEIALSRLKKERVDGEVSCELSVSTKEATGLLYLGYTNRSEATLVQSQLLSQSEKPPPVHPTEIRKTSISPSSAVELNTTSALANYATEADFLVELSELLRIVILEPRKRLFLSLVGELVCEIMHSWEGVGGGLAVKTQAKHKTGKPRLLYMKAPSLIAPTFEKLSYSDQLFEVEHQQCHKEVFAVCDKIDDRHGVISS</sequence>
<comment type="similarity">
    <text evidence="4">Belongs to the neutral sphingomyelinase family.</text>
</comment>
<gene>
    <name evidence="17" type="ORF">TCMB3V08_LOCUS6610</name>
</gene>
<keyword evidence="13 15" id="KW-0472">Membrane</keyword>
<dbReference type="InterPro" id="IPR036691">
    <property type="entry name" value="Endo/exonu/phosph_ase_sf"/>
</dbReference>
<proteinExistence type="inferred from homology"/>
<dbReference type="InterPro" id="IPR038772">
    <property type="entry name" value="Sph/SMPD2-like"/>
</dbReference>
<evidence type="ECO:0000256" key="7">
    <source>
        <dbReference type="ARBA" id="ARBA00022723"/>
    </source>
</evidence>
<evidence type="ECO:0000256" key="14">
    <source>
        <dbReference type="SAM" id="MobiDB-lite"/>
    </source>
</evidence>
<evidence type="ECO:0000256" key="12">
    <source>
        <dbReference type="ARBA" id="ARBA00023098"/>
    </source>
</evidence>
<organism evidence="17">
    <name type="scientific">Timema californicum</name>
    <name type="common">California timema</name>
    <name type="synonym">Walking stick</name>
    <dbReference type="NCBI Taxonomy" id="61474"/>
    <lineage>
        <taxon>Eukaryota</taxon>
        <taxon>Metazoa</taxon>
        <taxon>Ecdysozoa</taxon>
        <taxon>Arthropoda</taxon>
        <taxon>Hexapoda</taxon>
        <taxon>Insecta</taxon>
        <taxon>Pterygota</taxon>
        <taxon>Neoptera</taxon>
        <taxon>Polyneoptera</taxon>
        <taxon>Phasmatodea</taxon>
        <taxon>Timematodea</taxon>
        <taxon>Timematoidea</taxon>
        <taxon>Timematidae</taxon>
        <taxon>Timema</taxon>
    </lineage>
</organism>
<feature type="transmembrane region" description="Helical" evidence="15">
    <location>
        <begin position="353"/>
        <end position="374"/>
    </location>
</feature>
<evidence type="ECO:0000256" key="13">
    <source>
        <dbReference type="ARBA" id="ARBA00023136"/>
    </source>
</evidence>
<comment type="pathway">
    <text evidence="3">Sphingolipid metabolism.</text>
</comment>
<keyword evidence="8" id="KW-0378">Hydrolase</keyword>
<accession>A0A7R9P8S0</accession>
<dbReference type="PANTHER" id="PTHR16320:SF24">
    <property type="entry name" value="PHOSPHODIESTERASE, PUTATIVE-RELATED"/>
    <property type="match status" value="1"/>
</dbReference>
<dbReference type="InterPro" id="IPR005135">
    <property type="entry name" value="Endo/exonuclease/phosphatase"/>
</dbReference>
<evidence type="ECO:0000256" key="2">
    <source>
        <dbReference type="ARBA" id="ARBA00004760"/>
    </source>
</evidence>
<evidence type="ECO:0000256" key="11">
    <source>
        <dbReference type="ARBA" id="ARBA00022989"/>
    </source>
</evidence>
<keyword evidence="7" id="KW-0479">Metal-binding</keyword>
<evidence type="ECO:0000256" key="4">
    <source>
        <dbReference type="ARBA" id="ARBA00006335"/>
    </source>
</evidence>
<evidence type="ECO:0000256" key="3">
    <source>
        <dbReference type="ARBA" id="ARBA00004991"/>
    </source>
</evidence>
<keyword evidence="6 15" id="KW-0812">Transmembrane</keyword>
<keyword evidence="9" id="KW-0460">Magnesium</keyword>
<evidence type="ECO:0000256" key="10">
    <source>
        <dbReference type="ARBA" id="ARBA00022919"/>
    </source>
</evidence>
<dbReference type="Gene3D" id="3.60.10.10">
    <property type="entry name" value="Endonuclease/exonuclease/phosphatase"/>
    <property type="match status" value="1"/>
</dbReference>
<keyword evidence="11 15" id="KW-1133">Transmembrane helix</keyword>
<reference evidence="17" key="1">
    <citation type="submission" date="2020-11" db="EMBL/GenBank/DDBJ databases">
        <authorList>
            <person name="Tran Van P."/>
        </authorList>
    </citation>
    <scope>NUCLEOTIDE SEQUENCE</scope>
</reference>
<dbReference type="EC" id="3.1.4.12" evidence="5"/>
<keyword evidence="10" id="KW-0746">Sphingolipid metabolism</keyword>
<name>A0A7R9P8S0_TIMCA</name>
<feature type="domain" description="Endonuclease/exonuclease/phosphatase" evidence="16">
    <location>
        <begin position="54"/>
        <end position="184"/>
    </location>
</feature>
<dbReference type="PANTHER" id="PTHR16320">
    <property type="entry name" value="SPHINGOMYELINASE FAMILY MEMBER"/>
    <property type="match status" value="1"/>
</dbReference>
<comment type="subcellular location">
    <subcellularLocation>
        <location evidence="1">Membrane</location>
        <topology evidence="1">Multi-pass membrane protein</topology>
    </subcellularLocation>
</comment>
<dbReference type="AlphaFoldDB" id="A0A7R9P8S0"/>
<evidence type="ECO:0000256" key="15">
    <source>
        <dbReference type="SAM" id="Phobius"/>
    </source>
</evidence>
<evidence type="ECO:0000259" key="16">
    <source>
        <dbReference type="Pfam" id="PF03372"/>
    </source>
</evidence>
<evidence type="ECO:0000256" key="9">
    <source>
        <dbReference type="ARBA" id="ARBA00022842"/>
    </source>
</evidence>